<dbReference type="Proteomes" id="UP000007797">
    <property type="component" value="Unassembled WGS sequence"/>
</dbReference>
<dbReference type="InterPro" id="IPR019510">
    <property type="entry name" value="AKAP7-like_phosphoesterase"/>
</dbReference>
<evidence type="ECO:0000313" key="3">
    <source>
        <dbReference type="Proteomes" id="UP000007797"/>
    </source>
</evidence>
<gene>
    <name evidence="2" type="ORF">DFA_00598</name>
</gene>
<accession>F4PSP3</accession>
<dbReference type="OMA" id="FRKICTD"/>
<evidence type="ECO:0000259" key="1">
    <source>
        <dbReference type="Pfam" id="PF10469"/>
    </source>
</evidence>
<dbReference type="KEGG" id="dfa:DFA_00598"/>
<dbReference type="Pfam" id="PF10469">
    <property type="entry name" value="AKAP7_NLS"/>
    <property type="match status" value="1"/>
</dbReference>
<dbReference type="GO" id="GO:0034237">
    <property type="term" value="F:protein kinase A regulatory subunit binding"/>
    <property type="evidence" value="ECO:0007669"/>
    <property type="project" value="TreeGrafter"/>
</dbReference>
<proteinExistence type="predicted"/>
<protein>
    <recommendedName>
        <fullName evidence="1">A-kinase anchor protein 7-like phosphoesterase domain-containing protein</fullName>
    </recommendedName>
</protein>
<dbReference type="InterPro" id="IPR052641">
    <property type="entry name" value="AKAP7_isoform_gamma"/>
</dbReference>
<dbReference type="EMBL" id="GL883010">
    <property type="protein sequence ID" value="EGG20735.1"/>
    <property type="molecule type" value="Genomic_DNA"/>
</dbReference>
<dbReference type="OrthoDB" id="277832at2759"/>
<dbReference type="GO" id="GO:0010738">
    <property type="term" value="P:regulation of protein kinase A signaling"/>
    <property type="evidence" value="ECO:0007669"/>
    <property type="project" value="TreeGrafter"/>
</dbReference>
<dbReference type="STRING" id="1054147.F4PSP3"/>
<dbReference type="PANTHER" id="PTHR15934:SF2">
    <property type="entry name" value="A-KINASE ANCHOR PROTEIN 7-LIKE PHOSPHOESTERASE DOMAIN-CONTAINING PROTEIN"/>
    <property type="match status" value="1"/>
</dbReference>
<dbReference type="SUPFAM" id="SSF55144">
    <property type="entry name" value="LigT-like"/>
    <property type="match status" value="1"/>
</dbReference>
<sequence>MISRALRHCIINQTSRSYTTSTTKQRSSTTRMSGVKYNNNNVNRGPRPNYFLGLQIDNQAIIDQLKQIQNHIGGRVPDAKKSIIAIEKLHLTLFVMTLDDVPTQLALIKTLLPQAKTLMNETFDNVIPSSSIVGIGSFNDRVIWAGLKEDDKSKLTVFYGKLLKLFQDNNIQVEDRWSPHITLAKGQKDGAMLRATKESERFKDQDFGIQQFNSLQLMRIGSTNKQTGYYDIIDSINF</sequence>
<keyword evidence="3" id="KW-1185">Reference proteome</keyword>
<organism evidence="2 3">
    <name type="scientific">Cavenderia fasciculata</name>
    <name type="common">Slime mold</name>
    <name type="synonym">Dictyostelium fasciculatum</name>
    <dbReference type="NCBI Taxonomy" id="261658"/>
    <lineage>
        <taxon>Eukaryota</taxon>
        <taxon>Amoebozoa</taxon>
        <taxon>Evosea</taxon>
        <taxon>Eumycetozoa</taxon>
        <taxon>Dictyostelia</taxon>
        <taxon>Acytosteliales</taxon>
        <taxon>Cavenderiaceae</taxon>
        <taxon>Cavenderia</taxon>
    </lineage>
</organism>
<dbReference type="GO" id="GO:0005829">
    <property type="term" value="C:cytosol"/>
    <property type="evidence" value="ECO:0007669"/>
    <property type="project" value="TreeGrafter"/>
</dbReference>
<dbReference type="GeneID" id="14873857"/>
<dbReference type="AlphaFoldDB" id="F4PSP3"/>
<evidence type="ECO:0000313" key="2">
    <source>
        <dbReference type="EMBL" id="EGG20735.1"/>
    </source>
</evidence>
<dbReference type="RefSeq" id="XP_004358585.1">
    <property type="nucleotide sequence ID" value="XM_004358528.1"/>
</dbReference>
<dbReference type="InterPro" id="IPR009097">
    <property type="entry name" value="Cyclic_Pdiesterase"/>
</dbReference>
<name>F4PSP3_CACFS</name>
<reference evidence="3" key="1">
    <citation type="journal article" date="2011" name="Genome Res.">
        <title>Phylogeny-wide analysis of social amoeba genomes highlights ancient origins for complex intercellular communication.</title>
        <authorList>
            <person name="Heidel A.J."/>
            <person name="Lawal H.M."/>
            <person name="Felder M."/>
            <person name="Schilde C."/>
            <person name="Helps N.R."/>
            <person name="Tunggal B."/>
            <person name="Rivero F."/>
            <person name="John U."/>
            <person name="Schleicher M."/>
            <person name="Eichinger L."/>
            <person name="Platzer M."/>
            <person name="Noegel A.A."/>
            <person name="Schaap P."/>
            <person name="Gloeckner G."/>
        </authorList>
    </citation>
    <scope>NUCLEOTIDE SEQUENCE [LARGE SCALE GENOMIC DNA]</scope>
    <source>
        <strain evidence="3">SH3</strain>
    </source>
</reference>
<feature type="domain" description="A-kinase anchor protein 7-like phosphoesterase" evidence="1">
    <location>
        <begin position="48"/>
        <end position="238"/>
    </location>
</feature>
<dbReference type="PANTHER" id="PTHR15934">
    <property type="entry name" value="RNA 2',3'-CYCLIC PHOSPHODIESTERASE"/>
    <property type="match status" value="1"/>
</dbReference>
<dbReference type="Gene3D" id="3.90.1140.10">
    <property type="entry name" value="Cyclic phosphodiesterase"/>
    <property type="match status" value="1"/>
</dbReference>